<dbReference type="InterPro" id="IPR023352">
    <property type="entry name" value="MAPEG-like_dom_sf"/>
</dbReference>
<dbReference type="InterPro" id="IPR001129">
    <property type="entry name" value="Membr-assoc_MAPEG"/>
</dbReference>
<feature type="compositionally biased region" description="Polar residues" evidence="5">
    <location>
        <begin position="443"/>
        <end position="452"/>
    </location>
</feature>
<dbReference type="Pfam" id="PF01124">
    <property type="entry name" value="MAPEG"/>
    <property type="match status" value="1"/>
</dbReference>
<feature type="region of interest" description="Disordered" evidence="5">
    <location>
        <begin position="288"/>
        <end position="528"/>
    </location>
</feature>
<reference evidence="6 7" key="1">
    <citation type="submission" date="2024-04" db="EMBL/GenBank/DDBJ databases">
        <title>Phyllosticta paracitricarpa is synonymous to the EU quarantine fungus P. citricarpa based on phylogenomic analyses.</title>
        <authorList>
            <consortium name="Lawrence Berkeley National Laboratory"/>
            <person name="Van ingen-buijs V.A."/>
            <person name="Van westerhoven A.C."/>
            <person name="Haridas S."/>
            <person name="Skiadas P."/>
            <person name="Martin F."/>
            <person name="Groenewald J.Z."/>
            <person name="Crous P.W."/>
            <person name="Seidl M.F."/>
        </authorList>
    </citation>
    <scope>NUCLEOTIDE SEQUENCE [LARGE SCALE GENOMIC DNA]</scope>
    <source>
        <strain evidence="6 7">CBS 141358</strain>
    </source>
</reference>
<evidence type="ECO:0000256" key="3">
    <source>
        <dbReference type="ARBA" id="ARBA00022989"/>
    </source>
</evidence>
<evidence type="ECO:0000256" key="2">
    <source>
        <dbReference type="ARBA" id="ARBA00022692"/>
    </source>
</evidence>
<keyword evidence="7" id="KW-1185">Reference proteome</keyword>
<accession>A0ABR1N659</accession>
<evidence type="ECO:0000313" key="7">
    <source>
        <dbReference type="Proteomes" id="UP001367316"/>
    </source>
</evidence>
<comment type="caution">
    <text evidence="6">The sequence shown here is derived from an EMBL/GenBank/DDBJ whole genome shotgun (WGS) entry which is preliminary data.</text>
</comment>
<comment type="subcellular location">
    <subcellularLocation>
        <location evidence="1">Membrane</location>
    </subcellularLocation>
</comment>
<keyword evidence="3" id="KW-1133">Transmembrane helix</keyword>
<evidence type="ECO:0000256" key="1">
    <source>
        <dbReference type="ARBA" id="ARBA00004370"/>
    </source>
</evidence>
<proteinExistence type="predicted"/>
<feature type="compositionally biased region" description="Basic and acidic residues" evidence="5">
    <location>
        <begin position="510"/>
        <end position="528"/>
    </location>
</feature>
<protein>
    <submittedName>
        <fullName evidence="6">MAPEG family-domain-containing protein</fullName>
    </submittedName>
</protein>
<organism evidence="6 7">
    <name type="scientific">Phyllosticta paracitricarpa</name>
    <dbReference type="NCBI Taxonomy" id="2016321"/>
    <lineage>
        <taxon>Eukaryota</taxon>
        <taxon>Fungi</taxon>
        <taxon>Dikarya</taxon>
        <taxon>Ascomycota</taxon>
        <taxon>Pezizomycotina</taxon>
        <taxon>Dothideomycetes</taxon>
        <taxon>Dothideomycetes incertae sedis</taxon>
        <taxon>Botryosphaeriales</taxon>
        <taxon>Phyllostictaceae</taxon>
        <taxon>Phyllosticta</taxon>
    </lineage>
</organism>
<dbReference type="PANTHER" id="PTHR35814">
    <property type="match status" value="1"/>
</dbReference>
<name>A0ABR1N659_9PEZI</name>
<keyword evidence="4" id="KW-0472">Membrane</keyword>
<sequence>MATTSLGLGISPLMLAPVTATWSAPFVAYLALLSNRVVYYRITEKTYMGDRCKSSSSASTTTPAPAPSGSAPESDPLFLATRSHANFLENVPLALTLSLLAELNGASRKVLHGALATLLVLRVAHVELGLQSSFRGMKSVGLGRALGYYGTQMIPYPRYMYLTTASLHDTSSLNSNNPRHCPTTPYPLTSISTSISSLSSPPTFSIPIASTAIMSNAPTLINLPPPPSDPVTPSDVPGTPNSTTTSMSELSTVAIKDGHRGHLPHHHQQHPLEAERADRISRLAGLERVGVAGGRPSNLNPSSAMGSGAIPSGPQTQGYFDANNQPQLVRERSTVGSASATGSVGGRTTWASGSDVGYDPSIADRMSEDQDMDTSSVGGFSDEGAPSLVGFGEGARTPARTASHLGSPVVGKASTSASASAVPPYLRDRPDSMQSSGGGGSVTGFQGNMSQGPPSPMTGVSGTDGPRSGASTPSTEAQVRDAQRIDGMTYDAGDTTGRAAPLEQSASAAHADRWLDRQAERERSERQQ</sequence>
<evidence type="ECO:0000256" key="4">
    <source>
        <dbReference type="ARBA" id="ARBA00023136"/>
    </source>
</evidence>
<feature type="region of interest" description="Disordered" evidence="5">
    <location>
        <begin position="224"/>
        <end position="246"/>
    </location>
</feature>
<evidence type="ECO:0000256" key="5">
    <source>
        <dbReference type="SAM" id="MobiDB-lite"/>
    </source>
</evidence>
<keyword evidence="2" id="KW-0812">Transmembrane</keyword>
<dbReference type="EMBL" id="JBBPBF010000018">
    <property type="protein sequence ID" value="KAK7610319.1"/>
    <property type="molecule type" value="Genomic_DNA"/>
</dbReference>
<feature type="compositionally biased region" description="Low complexity" evidence="5">
    <location>
        <begin position="334"/>
        <end position="349"/>
    </location>
</feature>
<feature type="compositionally biased region" description="Polar residues" evidence="5">
    <location>
        <begin position="313"/>
        <end position="327"/>
    </location>
</feature>
<evidence type="ECO:0000313" key="6">
    <source>
        <dbReference type="EMBL" id="KAK7610319.1"/>
    </source>
</evidence>
<gene>
    <name evidence="6" type="ORF">JOL62DRAFT_556926</name>
</gene>
<feature type="region of interest" description="Disordered" evidence="5">
    <location>
        <begin position="51"/>
        <end position="75"/>
    </location>
</feature>
<feature type="compositionally biased region" description="Low complexity" evidence="5">
    <location>
        <begin position="54"/>
        <end position="74"/>
    </location>
</feature>
<dbReference type="Proteomes" id="UP001367316">
    <property type="component" value="Unassembled WGS sequence"/>
</dbReference>
<dbReference type="PANTHER" id="PTHR35814:SF1">
    <property type="entry name" value="GLUTATHIONE S-TRANSFERASE-RELATED"/>
    <property type="match status" value="1"/>
</dbReference>
<dbReference type="Gene3D" id="1.20.120.550">
    <property type="entry name" value="Membrane associated eicosanoid/glutathione metabolism-like domain"/>
    <property type="match status" value="1"/>
</dbReference>
<dbReference type="SUPFAM" id="SSF161084">
    <property type="entry name" value="MAPEG domain-like"/>
    <property type="match status" value="1"/>
</dbReference>